<keyword evidence="8" id="KW-1185">Reference proteome</keyword>
<dbReference type="Pfam" id="PF00026">
    <property type="entry name" value="Asp"/>
    <property type="match status" value="1"/>
</dbReference>
<dbReference type="InterPro" id="IPR001461">
    <property type="entry name" value="Aspartic_peptidase_A1"/>
</dbReference>
<reference evidence="7" key="2">
    <citation type="submission" date="2013-07" db="EMBL/GenBank/DDBJ databases">
        <authorList>
            <consortium name="The Broad Institute Genome Sequencing Platform"/>
            <person name="Cuomo C."/>
            <person name="Litvintseva A."/>
            <person name="Chen Y."/>
            <person name="Heitman J."/>
            <person name="Sun S."/>
            <person name="Springer D."/>
            <person name="Dromer F."/>
            <person name="Young S.K."/>
            <person name="Zeng Q."/>
            <person name="Gargeya S."/>
            <person name="Fitzgerald M."/>
            <person name="Abouelleil A."/>
            <person name="Alvarado L."/>
            <person name="Berlin A.M."/>
            <person name="Chapman S.B."/>
            <person name="Dewar J."/>
            <person name="Goldberg J."/>
            <person name="Griggs A."/>
            <person name="Gujja S."/>
            <person name="Hansen M."/>
            <person name="Howarth C."/>
            <person name="Imamovic A."/>
            <person name="Larimer J."/>
            <person name="McCowan C."/>
            <person name="Murphy C."/>
            <person name="Pearson M."/>
            <person name="Priest M."/>
            <person name="Roberts A."/>
            <person name="Saif S."/>
            <person name="Shea T."/>
            <person name="Sykes S."/>
            <person name="Wortman J."/>
            <person name="Nusbaum C."/>
            <person name="Birren B."/>
        </authorList>
    </citation>
    <scope>NUCLEOTIDE SEQUENCE</scope>
    <source>
        <strain evidence="7">CBS 10737</strain>
    </source>
</reference>
<feature type="compositionally biased region" description="Polar residues" evidence="4">
    <location>
        <begin position="10"/>
        <end position="28"/>
    </location>
</feature>
<dbReference type="GO" id="GO:0004190">
    <property type="term" value="F:aspartic-type endopeptidase activity"/>
    <property type="evidence" value="ECO:0007669"/>
    <property type="project" value="InterPro"/>
</dbReference>
<dbReference type="KEGG" id="kpin:30173280"/>
<evidence type="ECO:0000313" key="7">
    <source>
        <dbReference type="EMBL" id="WWC72127.1"/>
    </source>
</evidence>
<dbReference type="InterPro" id="IPR033121">
    <property type="entry name" value="PEPTIDASE_A1"/>
</dbReference>
<evidence type="ECO:0000313" key="8">
    <source>
        <dbReference type="Proteomes" id="UP000094020"/>
    </source>
</evidence>
<protein>
    <recommendedName>
        <fullName evidence="5">Peptidase A1 domain-containing protein</fullName>
    </recommendedName>
</protein>
<dbReference type="InterPro" id="IPR034164">
    <property type="entry name" value="Pepsin-like_dom"/>
</dbReference>
<dbReference type="CDD" id="cd05471">
    <property type="entry name" value="pepsin_like"/>
    <property type="match status" value="1"/>
</dbReference>
<evidence type="ECO:0000256" key="2">
    <source>
        <dbReference type="PIRSR" id="PIRSR601461-1"/>
    </source>
</evidence>
<name>A0A1B9I109_9TREE</name>
<dbReference type="OrthoDB" id="2564177at2759"/>
<reference evidence="7" key="4">
    <citation type="submission" date="2024-02" db="EMBL/GenBank/DDBJ databases">
        <title>Comparative genomics of Cryptococcus and Kwoniella reveals pathogenesis evolution and contrasting modes of karyotype evolution via chromosome fusion or intercentromeric recombination.</title>
        <authorList>
            <person name="Coelho M.A."/>
            <person name="David-Palma M."/>
            <person name="Shea T."/>
            <person name="Bowers K."/>
            <person name="McGinley-Smith S."/>
            <person name="Mohammad A.W."/>
            <person name="Gnirke A."/>
            <person name="Yurkov A.M."/>
            <person name="Nowrousian M."/>
            <person name="Sun S."/>
            <person name="Cuomo C.A."/>
            <person name="Heitman J."/>
        </authorList>
    </citation>
    <scope>NUCLEOTIDE SEQUENCE</scope>
    <source>
        <strain evidence="7">CBS 10737</strain>
    </source>
</reference>
<comment type="similarity">
    <text evidence="1">Belongs to the peptidase A1 family.</text>
</comment>
<dbReference type="PANTHER" id="PTHR47966:SF75">
    <property type="entry name" value="ENDOPEPTIDASE (CTSD), PUTATIVE (AFU_ORTHOLOGUE AFUA_4G07040)-RELATED"/>
    <property type="match status" value="1"/>
</dbReference>
<accession>A0A1B9I109</accession>
<dbReference type="EMBL" id="KI894012">
    <property type="protein sequence ID" value="OCF49223.1"/>
    <property type="molecule type" value="Genomic_DNA"/>
</dbReference>
<dbReference type="GO" id="GO:0006508">
    <property type="term" value="P:proteolysis"/>
    <property type="evidence" value="ECO:0007669"/>
    <property type="project" value="InterPro"/>
</dbReference>
<dbReference type="Gene3D" id="2.40.70.10">
    <property type="entry name" value="Acid Proteases"/>
    <property type="match status" value="2"/>
</dbReference>
<dbReference type="Proteomes" id="UP000094020">
    <property type="component" value="Chromosome 8"/>
</dbReference>
<evidence type="ECO:0000256" key="3">
    <source>
        <dbReference type="PIRSR" id="PIRSR601461-2"/>
    </source>
</evidence>
<proteinExistence type="inferred from homology"/>
<dbReference type="RefSeq" id="XP_019010442.1">
    <property type="nucleotide sequence ID" value="XM_019156640.1"/>
</dbReference>
<evidence type="ECO:0000256" key="4">
    <source>
        <dbReference type="SAM" id="MobiDB-lite"/>
    </source>
</evidence>
<evidence type="ECO:0000259" key="5">
    <source>
        <dbReference type="PROSITE" id="PS51767"/>
    </source>
</evidence>
<dbReference type="InterPro" id="IPR021109">
    <property type="entry name" value="Peptidase_aspartic_dom_sf"/>
</dbReference>
<evidence type="ECO:0000256" key="1">
    <source>
        <dbReference type="ARBA" id="ARBA00007447"/>
    </source>
</evidence>
<dbReference type="SUPFAM" id="SSF50630">
    <property type="entry name" value="Acid proteases"/>
    <property type="match status" value="1"/>
</dbReference>
<dbReference type="PRINTS" id="PR00792">
    <property type="entry name" value="PEPSIN"/>
</dbReference>
<feature type="disulfide bond" evidence="3">
    <location>
        <begin position="337"/>
        <end position="373"/>
    </location>
</feature>
<feature type="active site" evidence="2">
    <location>
        <position position="304"/>
    </location>
</feature>
<keyword evidence="3" id="KW-1015">Disulfide bond</keyword>
<feature type="region of interest" description="Disordered" evidence="4">
    <location>
        <begin position="1"/>
        <end position="90"/>
    </location>
</feature>
<dbReference type="GeneID" id="30173280"/>
<feature type="domain" description="Peptidase A1" evidence="5">
    <location>
        <begin position="99"/>
        <end position="412"/>
    </location>
</feature>
<dbReference type="PANTHER" id="PTHR47966">
    <property type="entry name" value="BETA-SITE APP-CLEAVING ENZYME, ISOFORM A-RELATED"/>
    <property type="match status" value="1"/>
</dbReference>
<dbReference type="STRING" id="1296096.A0A1B9I109"/>
<evidence type="ECO:0000313" key="6">
    <source>
        <dbReference type="EMBL" id="OCF49223.1"/>
    </source>
</evidence>
<sequence length="418" mass="44007">MTKHEPGVSESLQGRSLRSNSQPRSNPVLTDRALNLEMTPHTVTHPLVKRQDEPTYGSTQETASITSDSGSDPTAPSTTKSGNNPITTLEAQDPSLIGTIYTIDVMVDGVALPVHVDTGSSQFWAAHDQCQECKQSNMTTIKTALPDGCGYDENAINITYATGWVQGCHVNTSITLGEDTLQNYPVLAVIKAGGGAEAYGAYYSGLIGLGSEGPNPEGISTVVTALYRQGAIQAPIVGFFLPKAGDSQESELTFGDPTTSEHADGSNKVVLARQGGDSGNYIVRMDSFVIGSDTVSLGADCVLDTGSSGIAVPQDSLAQIYQSAYGLDSTDSGRVSCKPPASNTGVWVTFGGKAFEVPYDDLVFPLANGNDDCAPLITSYSGDVSDIWLFGDAFLHNIYHSVNVQTGEVAIFELKGGQ</sequence>
<feature type="compositionally biased region" description="Polar residues" evidence="4">
    <location>
        <begin position="56"/>
        <end position="90"/>
    </location>
</feature>
<gene>
    <name evidence="6" type="ORF">I206_04911</name>
    <name evidence="7" type="ORF">I206_106087</name>
</gene>
<reference evidence="6" key="1">
    <citation type="submission" date="2013-07" db="EMBL/GenBank/DDBJ databases">
        <title>The Genome Sequence of Cryptococcus pinus CBS10737.</title>
        <authorList>
            <consortium name="The Broad Institute Genome Sequencing Platform"/>
            <person name="Cuomo C."/>
            <person name="Litvintseva A."/>
            <person name="Chen Y."/>
            <person name="Heitman J."/>
            <person name="Sun S."/>
            <person name="Springer D."/>
            <person name="Dromer F."/>
            <person name="Young S.K."/>
            <person name="Zeng Q."/>
            <person name="Gargeya S."/>
            <person name="Fitzgerald M."/>
            <person name="Abouelleil A."/>
            <person name="Alvarado L."/>
            <person name="Berlin A.M."/>
            <person name="Chapman S.B."/>
            <person name="Dewar J."/>
            <person name="Goldberg J."/>
            <person name="Griggs A."/>
            <person name="Gujja S."/>
            <person name="Hansen M."/>
            <person name="Howarth C."/>
            <person name="Imamovic A."/>
            <person name="Larimer J."/>
            <person name="McCowan C."/>
            <person name="Murphy C."/>
            <person name="Pearson M."/>
            <person name="Priest M."/>
            <person name="Roberts A."/>
            <person name="Saif S."/>
            <person name="Shea T."/>
            <person name="Sykes S."/>
            <person name="Wortman J."/>
            <person name="Nusbaum C."/>
            <person name="Birren B."/>
        </authorList>
    </citation>
    <scope>NUCLEOTIDE SEQUENCE [LARGE SCALE GENOMIC DNA]</scope>
    <source>
        <strain evidence="6">CBS 10737</strain>
    </source>
</reference>
<dbReference type="EMBL" id="CP144526">
    <property type="protein sequence ID" value="WWC72127.1"/>
    <property type="molecule type" value="Genomic_DNA"/>
</dbReference>
<organism evidence="6">
    <name type="scientific">Kwoniella pini CBS 10737</name>
    <dbReference type="NCBI Taxonomy" id="1296096"/>
    <lineage>
        <taxon>Eukaryota</taxon>
        <taxon>Fungi</taxon>
        <taxon>Dikarya</taxon>
        <taxon>Basidiomycota</taxon>
        <taxon>Agaricomycotina</taxon>
        <taxon>Tremellomycetes</taxon>
        <taxon>Tremellales</taxon>
        <taxon>Cryptococcaceae</taxon>
        <taxon>Kwoniella</taxon>
    </lineage>
</organism>
<reference evidence="6" key="3">
    <citation type="submission" date="2016-07" db="EMBL/GenBank/DDBJ databases">
        <title>Evolution of pathogenesis and genome organization in the Tremellales.</title>
        <authorList>
            <person name="Cuomo C."/>
            <person name="Litvintseva A."/>
            <person name="Heitman J."/>
            <person name="Chen Y."/>
            <person name="Sun S."/>
            <person name="Springer D."/>
            <person name="Dromer F."/>
            <person name="Young S."/>
            <person name="Zeng Q."/>
            <person name="Chapman S."/>
            <person name="Gujja S."/>
            <person name="Saif S."/>
            <person name="Birren B."/>
        </authorList>
    </citation>
    <scope>NUCLEOTIDE SEQUENCE</scope>
    <source>
        <strain evidence="6">CBS 10737</strain>
    </source>
</reference>
<feature type="active site" evidence="2">
    <location>
        <position position="117"/>
    </location>
</feature>
<dbReference type="AlphaFoldDB" id="A0A1B9I109"/>
<dbReference type="PROSITE" id="PS51767">
    <property type="entry name" value="PEPTIDASE_A1"/>
    <property type="match status" value="1"/>
</dbReference>